<evidence type="ECO:0000313" key="3">
    <source>
        <dbReference type="Proteomes" id="UP000287124"/>
    </source>
</evidence>
<reference evidence="2 3" key="1">
    <citation type="submission" date="2017-06" db="EMBL/GenBank/DDBJ databases">
        <title>Comparative genomic analysis of Ambrosia Fusariam Clade fungi.</title>
        <authorList>
            <person name="Stajich J.E."/>
            <person name="Carrillo J."/>
            <person name="Kijimoto T."/>
            <person name="Eskalen A."/>
            <person name="O'Donnell K."/>
            <person name="Kasson M."/>
        </authorList>
    </citation>
    <scope>NUCLEOTIDE SEQUENCE [LARGE SCALE GENOMIC DNA]</scope>
    <source>
        <strain evidence="2 3">UCR1854</strain>
    </source>
</reference>
<organism evidence="2 3">
    <name type="scientific">Fusarium euwallaceae</name>
    <dbReference type="NCBI Taxonomy" id="1147111"/>
    <lineage>
        <taxon>Eukaryota</taxon>
        <taxon>Fungi</taxon>
        <taxon>Dikarya</taxon>
        <taxon>Ascomycota</taxon>
        <taxon>Pezizomycotina</taxon>
        <taxon>Sordariomycetes</taxon>
        <taxon>Hypocreomycetidae</taxon>
        <taxon>Hypocreales</taxon>
        <taxon>Nectriaceae</taxon>
        <taxon>Fusarium</taxon>
        <taxon>Fusarium solani species complex</taxon>
    </lineage>
</organism>
<sequence length="364" mass="41881">MTSTPTQLNAAEHFLIQRAQHDIEYKSVGFWFYFLNRRFPLEEDWIVIPEQAPDESSGSRRRVDITIHIFNPEQWHMSSLLFVEVKRKGVGLSNVEEQALNAAQRAIGDSNLVGVYAITAWGLKYRAWYVTAENTRRLEPVHGSSARDNKQEYLSIVSDEGYEEMRKTIDFIKTNQPLRQAPMVPTQQPPLGYVDQGDDCYVYGEGASTSTYDAGQDISYNQDEHFPDPMSLEEYDLTGQPSTGYTYDHPLGVGVDRGDAEQPPVEDLNNEDSDGGTADSPTEPGSKGKEKRRAKHKTEERVEVRVRRIPHRFGKDEITFEDHGKSRTTKQDEWMIKKRDGRTVYEYRRKGVIYWCKRSMWPEA</sequence>
<name>A0A430L0F9_9HYPO</name>
<keyword evidence="3" id="KW-1185">Reference proteome</keyword>
<gene>
    <name evidence="2" type="ORF">BHE90_016422</name>
</gene>
<feature type="region of interest" description="Disordered" evidence="1">
    <location>
        <begin position="219"/>
        <end position="301"/>
    </location>
</feature>
<evidence type="ECO:0000256" key="1">
    <source>
        <dbReference type="SAM" id="MobiDB-lite"/>
    </source>
</evidence>
<dbReference type="AlphaFoldDB" id="A0A430L0F9"/>
<protein>
    <submittedName>
        <fullName evidence="2">Uncharacterized protein</fullName>
    </submittedName>
</protein>
<dbReference type="Proteomes" id="UP000287124">
    <property type="component" value="Unassembled WGS sequence"/>
</dbReference>
<accession>A0A430L0F9</accession>
<dbReference type="EMBL" id="MIKF01000618">
    <property type="protein sequence ID" value="RTE69199.1"/>
    <property type="molecule type" value="Genomic_DNA"/>
</dbReference>
<evidence type="ECO:0000313" key="2">
    <source>
        <dbReference type="EMBL" id="RTE69199.1"/>
    </source>
</evidence>
<comment type="caution">
    <text evidence="2">The sequence shown here is derived from an EMBL/GenBank/DDBJ whole genome shotgun (WGS) entry which is preliminary data.</text>
</comment>
<proteinExistence type="predicted"/>